<organism evidence="6 7">
    <name type="scientific">Halteria grandinella</name>
    <dbReference type="NCBI Taxonomy" id="5974"/>
    <lineage>
        <taxon>Eukaryota</taxon>
        <taxon>Sar</taxon>
        <taxon>Alveolata</taxon>
        <taxon>Ciliophora</taxon>
        <taxon>Intramacronucleata</taxon>
        <taxon>Spirotrichea</taxon>
        <taxon>Stichotrichia</taxon>
        <taxon>Sporadotrichida</taxon>
        <taxon>Halteriidae</taxon>
        <taxon>Halteria</taxon>
    </lineage>
</organism>
<feature type="domain" description="Cathepsin propeptide inhibitor" evidence="5">
    <location>
        <begin position="16"/>
        <end position="73"/>
    </location>
</feature>
<gene>
    <name evidence="6" type="ORF">FGO68_gene836</name>
</gene>
<dbReference type="GO" id="GO:0006508">
    <property type="term" value="P:proteolysis"/>
    <property type="evidence" value="ECO:0007669"/>
    <property type="project" value="InterPro"/>
</dbReference>
<dbReference type="InterPro" id="IPR038765">
    <property type="entry name" value="Papain-like_cys_pep_sf"/>
</dbReference>
<evidence type="ECO:0000256" key="3">
    <source>
        <dbReference type="ARBA" id="ARBA00023157"/>
    </source>
</evidence>
<evidence type="ECO:0000313" key="6">
    <source>
        <dbReference type="EMBL" id="TNV77849.1"/>
    </source>
</evidence>
<evidence type="ECO:0000259" key="4">
    <source>
        <dbReference type="SMART" id="SM00645"/>
    </source>
</evidence>
<evidence type="ECO:0000256" key="1">
    <source>
        <dbReference type="ARBA" id="ARBA00008455"/>
    </source>
</evidence>
<dbReference type="SUPFAM" id="SSF54001">
    <property type="entry name" value="Cysteine proteinases"/>
    <property type="match status" value="1"/>
</dbReference>
<reference evidence="6" key="1">
    <citation type="submission" date="2019-06" db="EMBL/GenBank/DDBJ databases">
        <authorList>
            <person name="Zheng W."/>
        </authorList>
    </citation>
    <scope>NUCLEOTIDE SEQUENCE</scope>
    <source>
        <strain evidence="6">QDHG01</strain>
    </source>
</reference>
<comment type="similarity">
    <text evidence="1">Belongs to the peptidase C1 family.</text>
</comment>
<dbReference type="InterPro" id="IPR000668">
    <property type="entry name" value="Peptidase_C1A_C"/>
</dbReference>
<dbReference type="AlphaFoldDB" id="A0A8J8NN51"/>
<dbReference type="InterPro" id="IPR013128">
    <property type="entry name" value="Peptidase_C1A"/>
</dbReference>
<dbReference type="PROSITE" id="PS00640">
    <property type="entry name" value="THIOL_PROTEASE_ASN"/>
    <property type="match status" value="1"/>
</dbReference>
<dbReference type="InterPro" id="IPR039417">
    <property type="entry name" value="Peptidase_C1A_papain-like"/>
</dbReference>
<dbReference type="InterPro" id="IPR000169">
    <property type="entry name" value="Pept_cys_AS"/>
</dbReference>
<protein>
    <submittedName>
        <fullName evidence="6">Uncharacterized protein</fullName>
    </submittedName>
</protein>
<dbReference type="InterPro" id="IPR013201">
    <property type="entry name" value="Prot_inhib_I29"/>
</dbReference>
<proteinExistence type="inferred from homology"/>
<sequence>MLFLSSNNDTHLESEYIKYLAKYGKSYASKQEHQKRFQAFKDNYQLIEQHNSQENVPFLMAINHFSDLTSEEFESIFIQNGIKYARKVKPFTEQEVSEIESKIHVLRDNPLPQSVNWYKNGKVSRPYNQGSCGSCWAFSAAAAMESLAVMNGHDDTIQEYSVQQLLDCDQDESGCGGGWMWNAFNYTKHNGIMKRRDYGRDYKAYKDSCLFNEAKIHFKPESLGMVEQDRNVNLVLKQLVSLQPISIAMVAIGILANYHSGIVTEDYLKCSDPLREVNHGVLLVGYGTVQEDDRVRGHHCHEYWIVRNSWGRDWGEEGFFRVCMDGVGARDKPYGTCLINKYATWPNLNGIVIEPTD</sequence>
<dbReference type="EMBL" id="RRYP01011262">
    <property type="protein sequence ID" value="TNV77849.1"/>
    <property type="molecule type" value="Genomic_DNA"/>
</dbReference>
<dbReference type="Pfam" id="PF00112">
    <property type="entry name" value="Peptidase_C1"/>
    <property type="match status" value="1"/>
</dbReference>
<name>A0A8J8NN51_HALGN</name>
<dbReference type="PRINTS" id="PR00705">
    <property type="entry name" value="PAPAIN"/>
</dbReference>
<dbReference type="CDD" id="cd02248">
    <property type="entry name" value="Peptidase_C1A"/>
    <property type="match status" value="1"/>
</dbReference>
<dbReference type="PANTHER" id="PTHR12411">
    <property type="entry name" value="CYSTEINE PROTEASE FAMILY C1-RELATED"/>
    <property type="match status" value="1"/>
</dbReference>
<accession>A0A8J8NN51</accession>
<feature type="domain" description="Peptidase C1A papain C-terminal" evidence="4">
    <location>
        <begin position="111"/>
        <end position="347"/>
    </location>
</feature>
<dbReference type="PROSITE" id="PS00639">
    <property type="entry name" value="THIOL_PROTEASE_HIS"/>
    <property type="match status" value="1"/>
</dbReference>
<dbReference type="PROSITE" id="PS00139">
    <property type="entry name" value="THIOL_PROTEASE_CYS"/>
    <property type="match status" value="1"/>
</dbReference>
<dbReference type="Gene3D" id="3.90.70.10">
    <property type="entry name" value="Cysteine proteinases"/>
    <property type="match status" value="1"/>
</dbReference>
<dbReference type="Proteomes" id="UP000785679">
    <property type="component" value="Unassembled WGS sequence"/>
</dbReference>
<evidence type="ECO:0000256" key="2">
    <source>
        <dbReference type="ARBA" id="ARBA00023145"/>
    </source>
</evidence>
<dbReference type="SMART" id="SM00645">
    <property type="entry name" value="Pept_C1"/>
    <property type="match status" value="1"/>
</dbReference>
<dbReference type="Pfam" id="PF08246">
    <property type="entry name" value="Inhibitor_I29"/>
    <property type="match status" value="1"/>
</dbReference>
<dbReference type="InterPro" id="IPR025660">
    <property type="entry name" value="Pept_his_AS"/>
</dbReference>
<evidence type="ECO:0000259" key="5">
    <source>
        <dbReference type="SMART" id="SM00848"/>
    </source>
</evidence>
<dbReference type="OrthoDB" id="498368at2759"/>
<keyword evidence="3" id="KW-1015">Disulfide bond</keyword>
<keyword evidence="7" id="KW-1185">Reference proteome</keyword>
<keyword evidence="2" id="KW-0865">Zymogen</keyword>
<dbReference type="GO" id="GO:0008234">
    <property type="term" value="F:cysteine-type peptidase activity"/>
    <property type="evidence" value="ECO:0007669"/>
    <property type="project" value="InterPro"/>
</dbReference>
<comment type="caution">
    <text evidence="6">The sequence shown here is derived from an EMBL/GenBank/DDBJ whole genome shotgun (WGS) entry which is preliminary data.</text>
</comment>
<dbReference type="InterPro" id="IPR025661">
    <property type="entry name" value="Pept_asp_AS"/>
</dbReference>
<dbReference type="SMART" id="SM00848">
    <property type="entry name" value="Inhibitor_I29"/>
    <property type="match status" value="1"/>
</dbReference>
<evidence type="ECO:0000313" key="7">
    <source>
        <dbReference type="Proteomes" id="UP000785679"/>
    </source>
</evidence>